<feature type="transmembrane region" description="Helical" evidence="6">
    <location>
        <begin position="153"/>
        <end position="177"/>
    </location>
</feature>
<evidence type="ECO:0000313" key="9">
    <source>
        <dbReference type="Proteomes" id="UP000323664"/>
    </source>
</evidence>
<evidence type="ECO:0000256" key="3">
    <source>
        <dbReference type="ARBA" id="ARBA00022692"/>
    </source>
</evidence>
<keyword evidence="3 6" id="KW-0812">Transmembrane</keyword>
<feature type="transmembrane region" description="Helical" evidence="6">
    <location>
        <begin position="290"/>
        <end position="311"/>
    </location>
</feature>
<comment type="similarity">
    <text evidence="6">Belongs to the ABC-4 integral membrane protein family.</text>
</comment>
<dbReference type="OrthoDB" id="1705903at2"/>
<dbReference type="GO" id="GO:0055085">
    <property type="term" value="P:transmembrane transport"/>
    <property type="evidence" value="ECO:0007669"/>
    <property type="project" value="UniProtKB-UniRule"/>
</dbReference>
<feature type="transmembrane region" description="Helical" evidence="6">
    <location>
        <begin position="611"/>
        <end position="633"/>
    </location>
</feature>
<gene>
    <name evidence="8" type="ORF">EC604_10915</name>
</gene>
<reference evidence="8 9" key="1">
    <citation type="journal article" date="2019" name="J. Ind. Microbiol. Biotechnol.">
        <title>Paenibacillus amylolyticus 27C64 has a diverse set of carbohydrate-active enzymes and complete pectin deconstruction system.</title>
        <authorList>
            <person name="Keggi C."/>
            <person name="Doran-Peterson J."/>
        </authorList>
    </citation>
    <scope>NUCLEOTIDE SEQUENCE [LARGE SCALE GENOMIC DNA]</scope>
    <source>
        <strain evidence="8 9">27C64</strain>
    </source>
</reference>
<keyword evidence="2 6" id="KW-1003">Cell membrane</keyword>
<dbReference type="PANTHER" id="PTHR46795:SF3">
    <property type="entry name" value="ABC TRANSPORTER PERMEASE"/>
    <property type="match status" value="1"/>
</dbReference>
<evidence type="ECO:0000259" key="7">
    <source>
        <dbReference type="Pfam" id="PF02687"/>
    </source>
</evidence>
<sequence length="641" mass="72604">MNIRKLVMRSMRKNIKMYYLYFFAMIFSISLYFILSTLQNDQTVMETVQSSMNFSTAFQIAGILLILITIVFTMYATNIFIRRRSQEIGLYQLIGLSRAWVARVLILEHSILGLGALLIGTVVGTLLSRLFLLLLMSILGLDAKIGLTFSGQALLQTIAVFTCLLVITSFQIVWTIYRSTLLQLFQANHRHDPLVKRPSIVSGILGLAGVCLIGLGYYVSTFIGYDADALIFLMLVVLVSTILGTYLTFHTTVSWILFVYRKRQNGNLGLVNSLSIAPLMHRMKGHANSLTLITILSAMTITMISLSYSLYYSIEKDVRLAMPFDFAVDMPEDAAVISSKLETARIAFDQHQVDAIQFNGSWVDYEQQSKPSHSNRPFLLFSAEQMVQVGLKVELPLKNEAIYHNSRAVIEGMEVPPLEEVQYASNDEVNLLTVSKNKLQNVMNYVFRGDQLLVSEETFKRMRDSIQEDENKKSVTFEVFNILDKERSADASSIFNENVDKDRYLTDFYSAYEGSRQNFGMLIFIAGFLGLVFILSTGSILYFKQMTEAEQEKSHYRTLRQLGFQVGDMMKGIIRKQIFIFLIPLGMGLTHAAFALKVSTILIAASMLTPILISMAAYIIIYLVFMVVTIRYYKRIVTNAL</sequence>
<feature type="domain" description="ABC3 transporter permease C-terminal" evidence="7">
    <location>
        <begin position="60"/>
        <end position="179"/>
    </location>
</feature>
<keyword evidence="5 6" id="KW-0472">Membrane</keyword>
<feature type="transmembrane region" description="Helical" evidence="6">
    <location>
        <begin position="198"/>
        <end position="219"/>
    </location>
</feature>
<dbReference type="AlphaFoldDB" id="A0A5M9WSC5"/>
<comment type="subcellular location">
    <subcellularLocation>
        <location evidence="1 6">Cell membrane</location>
        <topology evidence="1 6">Multi-pass membrane protein</topology>
    </subcellularLocation>
</comment>
<feature type="transmembrane region" description="Helical" evidence="6">
    <location>
        <begin position="111"/>
        <end position="141"/>
    </location>
</feature>
<protein>
    <submittedName>
        <fullName evidence="8">ABC transporter permease</fullName>
    </submittedName>
</protein>
<feature type="transmembrane region" description="Helical" evidence="6">
    <location>
        <begin position="578"/>
        <end position="605"/>
    </location>
</feature>
<dbReference type="PANTHER" id="PTHR46795">
    <property type="entry name" value="ABC TRANSPORTER PERMEASE-RELATED-RELATED"/>
    <property type="match status" value="1"/>
</dbReference>
<dbReference type="Proteomes" id="UP000323664">
    <property type="component" value="Unassembled WGS sequence"/>
</dbReference>
<feature type="transmembrane region" description="Helical" evidence="6">
    <location>
        <begin position="20"/>
        <end position="38"/>
    </location>
</feature>
<keyword evidence="4 6" id="KW-1133">Transmembrane helix</keyword>
<keyword evidence="6" id="KW-0813">Transport</keyword>
<evidence type="ECO:0000313" key="8">
    <source>
        <dbReference type="EMBL" id="KAA8784358.1"/>
    </source>
</evidence>
<dbReference type="PIRSF" id="PIRSF018968">
    <property type="entry name" value="ABC_permease_BceB"/>
    <property type="match status" value="1"/>
</dbReference>
<dbReference type="GO" id="GO:0005886">
    <property type="term" value="C:plasma membrane"/>
    <property type="evidence" value="ECO:0007669"/>
    <property type="project" value="UniProtKB-SubCell"/>
</dbReference>
<dbReference type="Pfam" id="PF02687">
    <property type="entry name" value="FtsX"/>
    <property type="match status" value="2"/>
</dbReference>
<evidence type="ECO:0000256" key="5">
    <source>
        <dbReference type="ARBA" id="ARBA00023136"/>
    </source>
</evidence>
<dbReference type="EMBL" id="RIAS01000005">
    <property type="protein sequence ID" value="KAA8784358.1"/>
    <property type="molecule type" value="Genomic_DNA"/>
</dbReference>
<evidence type="ECO:0000256" key="6">
    <source>
        <dbReference type="PIRNR" id="PIRNR018968"/>
    </source>
</evidence>
<dbReference type="InterPro" id="IPR052536">
    <property type="entry name" value="ABC-4_Integral_Memb_Prot"/>
</dbReference>
<dbReference type="InterPro" id="IPR027022">
    <property type="entry name" value="ABC_permease_BceB-typ"/>
</dbReference>
<feature type="transmembrane region" description="Helical" evidence="6">
    <location>
        <begin position="58"/>
        <end position="81"/>
    </location>
</feature>
<feature type="transmembrane region" description="Helical" evidence="6">
    <location>
        <begin position="231"/>
        <end position="260"/>
    </location>
</feature>
<feature type="transmembrane region" description="Helical" evidence="6">
    <location>
        <begin position="519"/>
        <end position="543"/>
    </location>
</feature>
<comment type="caution">
    <text evidence="8">The sequence shown here is derived from an EMBL/GenBank/DDBJ whole genome shotgun (WGS) entry which is preliminary data.</text>
</comment>
<evidence type="ECO:0000256" key="1">
    <source>
        <dbReference type="ARBA" id="ARBA00004651"/>
    </source>
</evidence>
<organism evidence="8 9">
    <name type="scientific">Paenibacillus amylolyticus</name>
    <dbReference type="NCBI Taxonomy" id="1451"/>
    <lineage>
        <taxon>Bacteria</taxon>
        <taxon>Bacillati</taxon>
        <taxon>Bacillota</taxon>
        <taxon>Bacilli</taxon>
        <taxon>Bacillales</taxon>
        <taxon>Paenibacillaceae</taxon>
        <taxon>Paenibacillus</taxon>
    </lineage>
</organism>
<name>A0A5M9WSC5_PAEAM</name>
<evidence type="ECO:0000256" key="4">
    <source>
        <dbReference type="ARBA" id="ARBA00022989"/>
    </source>
</evidence>
<dbReference type="RefSeq" id="WP_123064226.1">
    <property type="nucleotide sequence ID" value="NZ_RIAS01000005.1"/>
</dbReference>
<proteinExistence type="inferred from homology"/>
<dbReference type="InterPro" id="IPR003838">
    <property type="entry name" value="ABC3_permease_C"/>
</dbReference>
<feature type="domain" description="ABC3 transporter permease C-terminal" evidence="7">
    <location>
        <begin position="528"/>
        <end position="629"/>
    </location>
</feature>
<evidence type="ECO:0000256" key="2">
    <source>
        <dbReference type="ARBA" id="ARBA00022475"/>
    </source>
</evidence>
<accession>A0A5M9WSC5</accession>